<evidence type="ECO:0000256" key="2">
    <source>
        <dbReference type="ARBA" id="ARBA00023125"/>
    </source>
</evidence>
<name>J4UB87_TRIAS</name>
<dbReference type="GO" id="GO:0000786">
    <property type="term" value="C:nucleosome"/>
    <property type="evidence" value="ECO:0007669"/>
    <property type="project" value="InterPro"/>
</dbReference>
<reference evidence="6 7" key="1">
    <citation type="journal article" date="2012" name="Eukaryot. Cell">
        <title>Draft genome sequence of CBS 2479, the standard type strain of Trichosporon asahii.</title>
        <authorList>
            <person name="Yang R.Y."/>
            <person name="Li H.T."/>
            <person name="Zhu H."/>
            <person name="Zhou G.P."/>
            <person name="Wang M."/>
            <person name="Wang L."/>
        </authorList>
    </citation>
    <scope>NUCLEOTIDE SEQUENCE [LARGE SCALE GENOMIC DNA]</scope>
    <source>
        <strain evidence="7">ATCC 90039 / CBS 2479 / JCM 2466 / KCTC 7840 / NCYC 2677 / UAMH 7654</strain>
    </source>
</reference>
<feature type="compositionally biased region" description="Basic residues" evidence="4">
    <location>
        <begin position="113"/>
        <end position="129"/>
    </location>
</feature>
<dbReference type="AlphaFoldDB" id="J4UB87"/>
<keyword evidence="3" id="KW-0158">Chromosome</keyword>
<sequence length="167" mass="17296">MAPVKKATGTTAKKASSHPTFLDMIQEAILAHPEDARSGVSRPTIKKFLATKYNIDLSSASNINNLSNAIKRGADKGVLLLPKGVSGKIKVAAKAKKAAGKENEAPKKEAKKPAAKKPAAKKAAPKKTATKATTKKATTTTKKTAATKAKAPAKKAATTKKTAAAKK</sequence>
<dbReference type="OrthoDB" id="1110759at2759"/>
<evidence type="ECO:0000256" key="4">
    <source>
        <dbReference type="SAM" id="MobiDB-lite"/>
    </source>
</evidence>
<proteinExistence type="inferred from homology"/>
<dbReference type="GO" id="GO:0003677">
    <property type="term" value="F:DNA binding"/>
    <property type="evidence" value="ECO:0007669"/>
    <property type="project" value="UniProtKB-KW"/>
</dbReference>
<organism evidence="6 7">
    <name type="scientific">Trichosporon asahii var. asahii (strain ATCC 90039 / CBS 2479 / JCM 2466 / KCTC 7840 / NBRC 103889/ NCYC 2677 / UAMH 7654)</name>
    <name type="common">Yeast</name>
    <dbReference type="NCBI Taxonomy" id="1186058"/>
    <lineage>
        <taxon>Eukaryota</taxon>
        <taxon>Fungi</taxon>
        <taxon>Dikarya</taxon>
        <taxon>Basidiomycota</taxon>
        <taxon>Agaricomycotina</taxon>
        <taxon>Tremellomycetes</taxon>
        <taxon>Trichosporonales</taxon>
        <taxon>Trichosporonaceae</taxon>
        <taxon>Trichosporon</taxon>
    </lineage>
</organism>
<dbReference type="VEuPathDB" id="FungiDB:A1Q1_02986"/>
<protein>
    <recommendedName>
        <fullName evidence="1">Histone H1</fullName>
    </recommendedName>
</protein>
<evidence type="ECO:0000256" key="3">
    <source>
        <dbReference type="RuleBase" id="RU003894"/>
    </source>
</evidence>
<comment type="caution">
    <text evidence="6">The sequence shown here is derived from an EMBL/GenBank/DDBJ whole genome shotgun (WGS) entry which is preliminary data.</text>
</comment>
<dbReference type="SUPFAM" id="SSF46785">
    <property type="entry name" value="Winged helix' DNA-binding domain"/>
    <property type="match status" value="1"/>
</dbReference>
<dbReference type="EMBL" id="ALBS01000215">
    <property type="protein sequence ID" value="EJT48070.1"/>
    <property type="molecule type" value="Genomic_DNA"/>
</dbReference>
<dbReference type="Pfam" id="PF00538">
    <property type="entry name" value="Linker_histone"/>
    <property type="match status" value="1"/>
</dbReference>
<dbReference type="SMART" id="SM00526">
    <property type="entry name" value="H15"/>
    <property type="match status" value="1"/>
</dbReference>
<feature type="compositionally biased region" description="Low complexity" evidence="4">
    <location>
        <begin position="130"/>
        <end position="167"/>
    </location>
</feature>
<keyword evidence="3" id="KW-0539">Nucleus</keyword>
<dbReference type="PROSITE" id="PS51504">
    <property type="entry name" value="H15"/>
    <property type="match status" value="1"/>
</dbReference>
<comment type="subcellular location">
    <subcellularLocation>
        <location evidence="3">Nucleus</location>
    </subcellularLocation>
</comment>
<feature type="region of interest" description="Disordered" evidence="4">
    <location>
        <begin position="91"/>
        <end position="167"/>
    </location>
</feature>
<dbReference type="HOGENOM" id="CLU_052897_3_1_1"/>
<dbReference type="CDD" id="cd00073">
    <property type="entry name" value="H15"/>
    <property type="match status" value="1"/>
</dbReference>
<evidence type="ECO:0000313" key="6">
    <source>
        <dbReference type="EMBL" id="EJT48070.1"/>
    </source>
</evidence>
<dbReference type="Gene3D" id="1.10.10.10">
    <property type="entry name" value="Winged helix-like DNA-binding domain superfamily/Winged helix DNA-binding domain"/>
    <property type="match status" value="1"/>
</dbReference>
<dbReference type="KEGG" id="tasa:A1Q1_02986"/>
<dbReference type="PRINTS" id="PR00624">
    <property type="entry name" value="HISTONEH5"/>
</dbReference>
<comment type="similarity">
    <text evidence="3">Belongs to the histone H1/H5 family.</text>
</comment>
<dbReference type="GO" id="GO:0005634">
    <property type="term" value="C:nucleus"/>
    <property type="evidence" value="ECO:0007669"/>
    <property type="project" value="UniProtKB-SubCell"/>
</dbReference>
<gene>
    <name evidence="6" type="ORF">A1Q1_02986</name>
</gene>
<dbReference type="InterPro" id="IPR005818">
    <property type="entry name" value="Histone_H1/H5_H15"/>
</dbReference>
<evidence type="ECO:0000259" key="5">
    <source>
        <dbReference type="PROSITE" id="PS51504"/>
    </source>
</evidence>
<evidence type="ECO:0000313" key="7">
    <source>
        <dbReference type="Proteomes" id="UP000002748"/>
    </source>
</evidence>
<keyword evidence="2 3" id="KW-0238">DNA-binding</keyword>
<accession>J4UB87</accession>
<dbReference type="InterPro" id="IPR036390">
    <property type="entry name" value="WH_DNA-bd_sf"/>
</dbReference>
<dbReference type="RefSeq" id="XP_014179690.1">
    <property type="nucleotide sequence ID" value="XM_014324215.1"/>
</dbReference>
<feature type="domain" description="H15" evidence="5">
    <location>
        <begin position="17"/>
        <end position="93"/>
    </location>
</feature>
<evidence type="ECO:0000256" key="1">
    <source>
        <dbReference type="ARBA" id="ARBA00020833"/>
    </source>
</evidence>
<dbReference type="InterPro" id="IPR005819">
    <property type="entry name" value="H1/H5"/>
</dbReference>
<dbReference type="Proteomes" id="UP000002748">
    <property type="component" value="Unassembled WGS sequence"/>
</dbReference>
<dbReference type="GeneID" id="25986499"/>
<dbReference type="GO" id="GO:0006334">
    <property type="term" value="P:nucleosome assembly"/>
    <property type="evidence" value="ECO:0007669"/>
    <property type="project" value="InterPro"/>
</dbReference>
<dbReference type="InterPro" id="IPR036388">
    <property type="entry name" value="WH-like_DNA-bd_sf"/>
</dbReference>
<dbReference type="GO" id="GO:0030527">
    <property type="term" value="F:structural constituent of chromatin"/>
    <property type="evidence" value="ECO:0007669"/>
    <property type="project" value="InterPro"/>
</dbReference>
<feature type="compositionally biased region" description="Basic and acidic residues" evidence="4">
    <location>
        <begin position="99"/>
        <end position="112"/>
    </location>
</feature>